<keyword evidence="5" id="KW-0547">Nucleotide-binding</keyword>
<dbReference type="InterPro" id="IPR027417">
    <property type="entry name" value="P-loop_NTPase"/>
</dbReference>
<dbReference type="Proteomes" id="UP000004038">
    <property type="component" value="Unassembled WGS sequence"/>
</dbReference>
<keyword evidence="7" id="KW-0472">Membrane</keyword>
<dbReference type="FunFam" id="3.40.50.300:FF:000020">
    <property type="entry name" value="Amino acid ABC transporter ATP-binding component"/>
    <property type="match status" value="1"/>
</dbReference>
<dbReference type="AlphaFoldDB" id="H0G7E8"/>
<keyword evidence="6" id="KW-0067">ATP-binding</keyword>
<reference evidence="9 10" key="1">
    <citation type="journal article" date="2012" name="J. Bacteriol.">
        <title>Draft Genome Sequence of Sinorhizobium meliloti CCNWSX0020, a Nitrogen-Fixing Symbiont with Copper Tolerance Capability Isolated from Lead-Zinc Mine Tailings.</title>
        <authorList>
            <person name="Li Z."/>
            <person name="Ma Z."/>
            <person name="Hao X."/>
            <person name="Wei G."/>
        </authorList>
    </citation>
    <scope>NUCLEOTIDE SEQUENCE [LARGE SCALE GENOMIC DNA]</scope>
    <source>
        <strain evidence="9 10">CCNWSX0020</strain>
    </source>
</reference>
<accession>H0G7E8</accession>
<protein>
    <submittedName>
        <fullName evidence="9">Octopine ABC transporter</fullName>
    </submittedName>
</protein>
<comment type="similarity">
    <text evidence="2">Belongs to the ABC transporter superfamily.</text>
</comment>
<dbReference type="GO" id="GO:0005524">
    <property type="term" value="F:ATP binding"/>
    <property type="evidence" value="ECO:0007669"/>
    <property type="project" value="UniProtKB-KW"/>
</dbReference>
<dbReference type="InterPro" id="IPR003439">
    <property type="entry name" value="ABC_transporter-like_ATP-bd"/>
</dbReference>
<evidence type="ECO:0000256" key="5">
    <source>
        <dbReference type="ARBA" id="ARBA00022741"/>
    </source>
</evidence>
<dbReference type="PROSITE" id="PS50893">
    <property type="entry name" value="ABC_TRANSPORTER_2"/>
    <property type="match status" value="1"/>
</dbReference>
<dbReference type="PATRIC" id="fig|1107881.3.peg.5505"/>
<evidence type="ECO:0000256" key="1">
    <source>
        <dbReference type="ARBA" id="ARBA00004202"/>
    </source>
</evidence>
<dbReference type="GO" id="GO:0005886">
    <property type="term" value="C:plasma membrane"/>
    <property type="evidence" value="ECO:0007669"/>
    <property type="project" value="UniProtKB-SubCell"/>
</dbReference>
<evidence type="ECO:0000256" key="2">
    <source>
        <dbReference type="ARBA" id="ARBA00005417"/>
    </source>
</evidence>
<keyword evidence="3" id="KW-0813">Transport</keyword>
<dbReference type="PANTHER" id="PTHR43166:SF35">
    <property type="entry name" value="L-CYSTINE IMPORT ATP-BINDING PROTEIN TCYN"/>
    <property type="match status" value="1"/>
</dbReference>
<dbReference type="EMBL" id="AGVV01000077">
    <property type="protein sequence ID" value="EHK74789.1"/>
    <property type="molecule type" value="Genomic_DNA"/>
</dbReference>
<evidence type="ECO:0000313" key="10">
    <source>
        <dbReference type="Proteomes" id="UP000004038"/>
    </source>
</evidence>
<gene>
    <name evidence="9" type="ORF">SM0020_27151</name>
</gene>
<dbReference type="PIRSF" id="PIRSF039085">
    <property type="entry name" value="ABC_ATPase_HisP"/>
    <property type="match status" value="1"/>
</dbReference>
<dbReference type="GO" id="GO:0015424">
    <property type="term" value="F:ABC-type amino acid transporter activity"/>
    <property type="evidence" value="ECO:0007669"/>
    <property type="project" value="InterPro"/>
</dbReference>
<dbReference type="SUPFAM" id="SSF52540">
    <property type="entry name" value="P-loop containing nucleoside triphosphate hydrolases"/>
    <property type="match status" value="1"/>
</dbReference>
<dbReference type="GO" id="GO:0016887">
    <property type="term" value="F:ATP hydrolysis activity"/>
    <property type="evidence" value="ECO:0007669"/>
    <property type="project" value="InterPro"/>
</dbReference>
<dbReference type="PROSITE" id="PS00211">
    <property type="entry name" value="ABC_TRANSPORTER_1"/>
    <property type="match status" value="1"/>
</dbReference>
<dbReference type="Pfam" id="PF00005">
    <property type="entry name" value="ABC_tran"/>
    <property type="match status" value="1"/>
</dbReference>
<dbReference type="CDD" id="cd03262">
    <property type="entry name" value="ABC_HisP_GlnQ"/>
    <property type="match status" value="1"/>
</dbReference>
<name>H0G7E8_RHIML</name>
<dbReference type="InterPro" id="IPR030679">
    <property type="entry name" value="ABC_ATPase_HisP-typ"/>
</dbReference>
<dbReference type="SMART" id="SM00382">
    <property type="entry name" value="AAA"/>
    <property type="match status" value="1"/>
</dbReference>
<evidence type="ECO:0000256" key="7">
    <source>
        <dbReference type="ARBA" id="ARBA00023136"/>
    </source>
</evidence>
<proteinExistence type="inferred from homology"/>
<evidence type="ECO:0000313" key="9">
    <source>
        <dbReference type="EMBL" id="EHK74789.1"/>
    </source>
</evidence>
<dbReference type="InterPro" id="IPR003593">
    <property type="entry name" value="AAA+_ATPase"/>
</dbReference>
<feature type="domain" description="ABC transporter" evidence="8">
    <location>
        <begin position="18"/>
        <end position="262"/>
    </location>
</feature>
<sequence>MASTSPLKASTSSVAAAISTEGLHKHYGNLEVLKGIDFRADDGEVISILGASGSGKSTFLRCLNLLELPSAGRIRILDEDVKLRPGRVNLRIADQRQIDRLRTQVAMVFQNFCLWSHMTVLDNLMEAPVHVQRRNRAEVRDEAEAILRRVGLLDRAKYYPAQLSGGQQQRAAIARALVMKPRVLLFDEPTSALDPELVGEVLKVMRDLAAEGRTMLVVTHEMAFARDVSSRVLFLEQGRIAAQGAPRDLFGGGMNERFDQFVSRFNEG</sequence>
<dbReference type="InterPro" id="IPR050086">
    <property type="entry name" value="MetN_ABC_transporter-like"/>
</dbReference>
<comment type="subcellular location">
    <subcellularLocation>
        <location evidence="1">Cell membrane</location>
        <topology evidence="1">Peripheral membrane protein</topology>
    </subcellularLocation>
</comment>
<dbReference type="RefSeq" id="WP_003534297.1">
    <property type="nucleotide sequence ID" value="NZ_AGVV01000077.1"/>
</dbReference>
<dbReference type="Gene3D" id="3.40.50.300">
    <property type="entry name" value="P-loop containing nucleotide triphosphate hydrolases"/>
    <property type="match status" value="1"/>
</dbReference>
<evidence type="ECO:0000259" key="8">
    <source>
        <dbReference type="PROSITE" id="PS50893"/>
    </source>
</evidence>
<evidence type="ECO:0000256" key="3">
    <source>
        <dbReference type="ARBA" id="ARBA00022448"/>
    </source>
</evidence>
<keyword evidence="4" id="KW-1003">Cell membrane</keyword>
<evidence type="ECO:0000256" key="6">
    <source>
        <dbReference type="ARBA" id="ARBA00022840"/>
    </source>
</evidence>
<evidence type="ECO:0000256" key="4">
    <source>
        <dbReference type="ARBA" id="ARBA00022475"/>
    </source>
</evidence>
<dbReference type="PANTHER" id="PTHR43166">
    <property type="entry name" value="AMINO ACID IMPORT ATP-BINDING PROTEIN"/>
    <property type="match status" value="1"/>
</dbReference>
<organism evidence="9 10">
    <name type="scientific">Sinorhizobium meliloti CCNWSX0020</name>
    <dbReference type="NCBI Taxonomy" id="1107881"/>
    <lineage>
        <taxon>Bacteria</taxon>
        <taxon>Pseudomonadati</taxon>
        <taxon>Pseudomonadota</taxon>
        <taxon>Alphaproteobacteria</taxon>
        <taxon>Hyphomicrobiales</taxon>
        <taxon>Rhizobiaceae</taxon>
        <taxon>Sinorhizobium/Ensifer group</taxon>
        <taxon>Sinorhizobium</taxon>
    </lineage>
</organism>
<dbReference type="InterPro" id="IPR017871">
    <property type="entry name" value="ABC_transporter-like_CS"/>
</dbReference>